<comment type="caution">
    <text evidence="5">The sequence shown here is derived from an EMBL/GenBank/DDBJ whole genome shotgun (WGS) entry which is preliminary data.</text>
</comment>
<feature type="region of interest" description="VHIID" evidence="3">
    <location>
        <begin position="422"/>
        <end position="487"/>
    </location>
</feature>
<gene>
    <name evidence="5" type="ORF">PVL29_016663</name>
</gene>
<feature type="short sequence motif" description="VHIID" evidence="3">
    <location>
        <begin position="453"/>
        <end position="457"/>
    </location>
</feature>
<feature type="region of interest" description="Disordered" evidence="4">
    <location>
        <begin position="248"/>
        <end position="267"/>
    </location>
</feature>
<evidence type="ECO:0000256" key="4">
    <source>
        <dbReference type="SAM" id="MobiDB-lite"/>
    </source>
</evidence>
<feature type="region of interest" description="Disordered" evidence="4">
    <location>
        <begin position="116"/>
        <end position="174"/>
    </location>
</feature>
<feature type="region of interest" description="Leucine repeat II (LRII)" evidence="3">
    <location>
        <begin position="503"/>
        <end position="535"/>
    </location>
</feature>
<evidence type="ECO:0000256" key="1">
    <source>
        <dbReference type="ARBA" id="ARBA00023015"/>
    </source>
</evidence>
<dbReference type="PROSITE" id="PS50985">
    <property type="entry name" value="GRAS"/>
    <property type="match status" value="1"/>
</dbReference>
<keyword evidence="1" id="KW-0805">Transcription regulation</keyword>
<keyword evidence="2" id="KW-0804">Transcription</keyword>
<organism evidence="5 6">
    <name type="scientific">Vitis rotundifolia</name>
    <name type="common">Muscadine grape</name>
    <dbReference type="NCBI Taxonomy" id="103349"/>
    <lineage>
        <taxon>Eukaryota</taxon>
        <taxon>Viridiplantae</taxon>
        <taxon>Streptophyta</taxon>
        <taxon>Embryophyta</taxon>
        <taxon>Tracheophyta</taxon>
        <taxon>Spermatophyta</taxon>
        <taxon>Magnoliopsida</taxon>
        <taxon>eudicotyledons</taxon>
        <taxon>Gunneridae</taxon>
        <taxon>Pentapetalae</taxon>
        <taxon>rosids</taxon>
        <taxon>Vitales</taxon>
        <taxon>Vitaceae</taxon>
        <taxon>Viteae</taxon>
        <taxon>Vitis</taxon>
    </lineage>
</organism>
<evidence type="ECO:0000313" key="6">
    <source>
        <dbReference type="Proteomes" id="UP001168098"/>
    </source>
</evidence>
<protein>
    <recommendedName>
        <fullName evidence="7">Scarecrow-like protein 14</fullName>
    </recommendedName>
</protein>
<comment type="caution">
    <text evidence="3">Lacks conserved residue(s) required for the propagation of feature annotation.</text>
</comment>
<dbReference type="EMBL" id="JARBHA010000013">
    <property type="protein sequence ID" value="KAJ9684287.1"/>
    <property type="molecule type" value="Genomic_DNA"/>
</dbReference>
<name>A0AA38Z8M2_VITRO</name>
<sequence length="719" mass="81047">MDRPLRGIEFSEDSVPLLSGENLPGGLKIQEPFLYQNNIDTVPISLHPNGSNLASWPCAGVEEDPLADSDFSDIALKYLSQILMEEDLEEKTGVFKESLALEATEKLFHDIIGETYPPSGEENCGNPSENDSIDLSTCNSNDTRDGNLVEPGRNYDKSPHFASQSTSQSFSSSSRPNIVLDGFVDVPMSTLKVPNIFNDRESVLQFRRGFEEASKFLPNRSDLSVDSANHNTGLLVPDNVMDKVEKKHGGEHFTDGSRGKKNTHRDLECEEVKSNKQSAVYNEMTLTSEMFDRVLLCDADAYEAALRESFQNETSKTLQQDGQSKGSNAGKPRGRKKGWKKDLVDLRSLLTLCAQAVADDDQVSASKQLQQIRQHASPMGDGMQRLAHYFANALEARLDGSGSQICKAVITKPSAAQFLKVYHLLLAVCPFLKVLNFFSNKTIAKAAEKAERLHIIDFGVLYGFSWPSLIQRLSTRPGGPPKLRITGIDFPEPGFRPAQRVEETGRWIANYAKSFNVPFQFNALAQKFETVQVGDLKIGSEEVVIVRCRYRFRNLLDETVVAESPRNIVLNLIRKMNPDIFIHAVVNAACDAPFFMIRFREALFHYSALFDMLEDNVPRNILERVVIEREIFGREIMNMIACEGSERIERPETYKQWQVRNERAGLRQLPLDQEIVNIAKERVKSCYHKDFMIDEDGQWLRQGWKGRIISAISSWKPAY</sequence>
<evidence type="ECO:0000313" key="5">
    <source>
        <dbReference type="EMBL" id="KAJ9684287.1"/>
    </source>
</evidence>
<evidence type="ECO:0008006" key="7">
    <source>
        <dbReference type="Google" id="ProtNLM"/>
    </source>
</evidence>
<evidence type="ECO:0000256" key="3">
    <source>
        <dbReference type="PROSITE-ProRule" id="PRU01191"/>
    </source>
</evidence>
<feature type="compositionally biased region" description="Polar residues" evidence="4">
    <location>
        <begin position="310"/>
        <end position="327"/>
    </location>
</feature>
<proteinExistence type="inferred from homology"/>
<comment type="similarity">
    <text evidence="3">Belongs to the GRAS family.</text>
</comment>
<feature type="region of interest" description="Disordered" evidence="4">
    <location>
        <begin position="310"/>
        <end position="338"/>
    </location>
</feature>
<dbReference type="PANTHER" id="PTHR31636">
    <property type="entry name" value="OSJNBA0084A10.13 PROTEIN-RELATED"/>
    <property type="match status" value="1"/>
</dbReference>
<feature type="region of interest" description="SAW" evidence="3">
    <location>
        <begin position="641"/>
        <end position="716"/>
    </location>
</feature>
<feature type="compositionally biased region" description="Low complexity" evidence="4">
    <location>
        <begin position="163"/>
        <end position="174"/>
    </location>
</feature>
<dbReference type="AlphaFoldDB" id="A0AA38Z8M2"/>
<reference evidence="5 6" key="1">
    <citation type="journal article" date="2023" name="BMC Biotechnol.">
        <title>Vitis rotundifolia cv Carlos genome sequencing.</title>
        <authorList>
            <person name="Huff M."/>
            <person name="Hulse-Kemp A."/>
            <person name="Scheffler B."/>
            <person name="Youngblood R."/>
            <person name="Simpson S."/>
            <person name="Babiker E."/>
            <person name="Staton M."/>
        </authorList>
    </citation>
    <scope>NUCLEOTIDE SEQUENCE [LARGE SCALE GENOMIC DNA]</scope>
    <source>
        <tissue evidence="5">Leaf</tissue>
    </source>
</reference>
<feature type="compositionally biased region" description="Polar residues" evidence="4">
    <location>
        <begin position="125"/>
        <end position="141"/>
    </location>
</feature>
<keyword evidence="6" id="KW-1185">Reference proteome</keyword>
<accession>A0AA38Z8M2</accession>
<dbReference type="Proteomes" id="UP001168098">
    <property type="component" value="Unassembled WGS sequence"/>
</dbReference>
<evidence type="ECO:0000256" key="2">
    <source>
        <dbReference type="ARBA" id="ARBA00023163"/>
    </source>
</evidence>
<feature type="compositionally biased region" description="Basic and acidic residues" evidence="4">
    <location>
        <begin position="142"/>
        <end position="159"/>
    </location>
</feature>
<dbReference type="Pfam" id="PF03514">
    <property type="entry name" value="GRAS"/>
    <property type="match status" value="1"/>
</dbReference>
<dbReference type="InterPro" id="IPR005202">
    <property type="entry name" value="TF_GRAS"/>
</dbReference>